<dbReference type="InterPro" id="IPR011006">
    <property type="entry name" value="CheY-like_superfamily"/>
</dbReference>
<feature type="modified residue" description="4-aspartylphosphate" evidence="3">
    <location>
        <position position="54"/>
    </location>
</feature>
<dbReference type="PROSITE" id="PS50110">
    <property type="entry name" value="RESPONSE_REGULATORY"/>
    <property type="match status" value="1"/>
</dbReference>
<evidence type="ECO:0000256" key="2">
    <source>
        <dbReference type="ARBA" id="ARBA00023012"/>
    </source>
</evidence>
<comment type="caution">
    <text evidence="5">The sequence shown here is derived from an EMBL/GenBank/DDBJ whole genome shotgun (WGS) entry which is preliminary data.</text>
</comment>
<dbReference type="PANTHER" id="PTHR45339:SF1">
    <property type="entry name" value="HYBRID SIGNAL TRANSDUCTION HISTIDINE KINASE J"/>
    <property type="match status" value="1"/>
</dbReference>
<evidence type="ECO:0000256" key="3">
    <source>
        <dbReference type="PROSITE-ProRule" id="PRU00169"/>
    </source>
</evidence>
<evidence type="ECO:0000259" key="4">
    <source>
        <dbReference type="PROSITE" id="PS50110"/>
    </source>
</evidence>
<dbReference type="AlphaFoldDB" id="A0AAD4GWV1"/>
<dbReference type="PANTHER" id="PTHR45339">
    <property type="entry name" value="HYBRID SIGNAL TRANSDUCTION HISTIDINE KINASE J"/>
    <property type="match status" value="1"/>
</dbReference>
<gene>
    <name evidence="5" type="ORF">FE257_005469</name>
</gene>
<reference evidence="5" key="1">
    <citation type="journal article" date="2019" name="Beilstein J. Org. Chem.">
        <title>Nanangenines: drimane sesquiterpenoids as the dominant metabolite cohort of a novel Australian fungus, Aspergillus nanangensis.</title>
        <authorList>
            <person name="Lacey H.J."/>
            <person name="Gilchrist C.L.M."/>
            <person name="Crombie A."/>
            <person name="Kalaitzis J.A."/>
            <person name="Vuong D."/>
            <person name="Rutledge P.J."/>
            <person name="Turner P."/>
            <person name="Pitt J.I."/>
            <person name="Lacey E."/>
            <person name="Chooi Y.H."/>
            <person name="Piggott A.M."/>
        </authorList>
    </citation>
    <scope>NUCLEOTIDE SEQUENCE</scope>
    <source>
        <strain evidence="5">MST-FP2251</strain>
    </source>
</reference>
<dbReference type="CDD" id="cd17546">
    <property type="entry name" value="REC_hyHK_CKI1_RcsC-like"/>
    <property type="match status" value="1"/>
</dbReference>
<dbReference type="EMBL" id="VCAU01000023">
    <property type="protein sequence ID" value="KAF9890893.1"/>
    <property type="molecule type" value="Genomic_DNA"/>
</dbReference>
<sequence>MHILVVEDNWVNQKLISRLLSRFHCTESKAYNGQEALDYLADPRHRKPDIIFLDVAMPVMGGQEVLQILRTQRPFVDDPILQNTPVIIMTAHKMLGDNQIWISRGASDVLSKPMRQDFLRRMLLRWSRREVVPAVPGGNRVVRRPVWGPMPLRAYRGPRSLL</sequence>
<evidence type="ECO:0000313" key="6">
    <source>
        <dbReference type="Proteomes" id="UP001194746"/>
    </source>
</evidence>
<feature type="domain" description="Response regulatory" evidence="4">
    <location>
        <begin position="2"/>
        <end position="127"/>
    </location>
</feature>
<evidence type="ECO:0000256" key="1">
    <source>
        <dbReference type="ARBA" id="ARBA00022553"/>
    </source>
</evidence>
<keyword evidence="2" id="KW-0902">Two-component regulatory system</keyword>
<dbReference type="SMART" id="SM00448">
    <property type="entry name" value="REC"/>
    <property type="match status" value="1"/>
</dbReference>
<dbReference type="SUPFAM" id="SSF52172">
    <property type="entry name" value="CheY-like"/>
    <property type="match status" value="1"/>
</dbReference>
<dbReference type="Gene3D" id="3.40.50.2300">
    <property type="match status" value="1"/>
</dbReference>
<dbReference type="InterPro" id="IPR001789">
    <property type="entry name" value="Sig_transdc_resp-reg_receiver"/>
</dbReference>
<dbReference type="Proteomes" id="UP001194746">
    <property type="component" value="Unassembled WGS sequence"/>
</dbReference>
<accession>A0AAD4GWV1</accession>
<proteinExistence type="predicted"/>
<dbReference type="GO" id="GO:0000160">
    <property type="term" value="P:phosphorelay signal transduction system"/>
    <property type="evidence" value="ECO:0007669"/>
    <property type="project" value="UniProtKB-KW"/>
</dbReference>
<keyword evidence="1 3" id="KW-0597">Phosphoprotein</keyword>
<name>A0AAD4GWV1_ASPNN</name>
<protein>
    <recommendedName>
        <fullName evidence="4">Response regulatory domain-containing protein</fullName>
    </recommendedName>
</protein>
<dbReference type="Pfam" id="PF00072">
    <property type="entry name" value="Response_reg"/>
    <property type="match status" value="1"/>
</dbReference>
<organism evidence="5 6">
    <name type="scientific">Aspergillus nanangensis</name>
    <dbReference type="NCBI Taxonomy" id="2582783"/>
    <lineage>
        <taxon>Eukaryota</taxon>
        <taxon>Fungi</taxon>
        <taxon>Dikarya</taxon>
        <taxon>Ascomycota</taxon>
        <taxon>Pezizomycotina</taxon>
        <taxon>Eurotiomycetes</taxon>
        <taxon>Eurotiomycetidae</taxon>
        <taxon>Eurotiales</taxon>
        <taxon>Aspergillaceae</taxon>
        <taxon>Aspergillus</taxon>
        <taxon>Aspergillus subgen. Circumdati</taxon>
    </lineage>
</organism>
<reference evidence="5" key="2">
    <citation type="submission" date="2020-02" db="EMBL/GenBank/DDBJ databases">
        <authorList>
            <person name="Gilchrist C.L.M."/>
            <person name="Chooi Y.-H."/>
        </authorList>
    </citation>
    <scope>NUCLEOTIDE SEQUENCE</scope>
    <source>
        <strain evidence="5">MST-FP2251</strain>
    </source>
</reference>
<evidence type="ECO:0000313" key="5">
    <source>
        <dbReference type="EMBL" id="KAF9890893.1"/>
    </source>
</evidence>
<keyword evidence="6" id="KW-1185">Reference proteome</keyword>